<evidence type="ECO:0000256" key="3">
    <source>
        <dbReference type="ARBA" id="ARBA00022475"/>
    </source>
</evidence>
<evidence type="ECO:0000256" key="5">
    <source>
        <dbReference type="ARBA" id="ARBA00022692"/>
    </source>
</evidence>
<keyword evidence="4" id="KW-0997">Cell inner membrane</keyword>
<keyword evidence="3" id="KW-1003">Cell membrane</keyword>
<evidence type="ECO:0000256" key="8">
    <source>
        <dbReference type="ARBA" id="ARBA00023136"/>
    </source>
</evidence>
<feature type="transmembrane region" description="Helical" evidence="9">
    <location>
        <begin position="21"/>
        <end position="42"/>
    </location>
</feature>
<accession>A0A1I5SUG9</accession>
<dbReference type="GO" id="GO:0015031">
    <property type="term" value="P:protein transport"/>
    <property type="evidence" value="ECO:0007669"/>
    <property type="project" value="UniProtKB-KW"/>
</dbReference>
<evidence type="ECO:0000256" key="7">
    <source>
        <dbReference type="ARBA" id="ARBA00022989"/>
    </source>
</evidence>
<name>A0A1I5SUG9_9SPHN</name>
<dbReference type="Proteomes" id="UP000199586">
    <property type="component" value="Unassembled WGS sequence"/>
</dbReference>
<dbReference type="Gene3D" id="2.30.30.830">
    <property type="match status" value="1"/>
</dbReference>
<dbReference type="STRING" id="634430.SAMN04488241_106148"/>
<evidence type="ECO:0000256" key="4">
    <source>
        <dbReference type="ARBA" id="ARBA00022519"/>
    </source>
</evidence>
<evidence type="ECO:0000313" key="11">
    <source>
        <dbReference type="EMBL" id="SFP74261.1"/>
    </source>
</evidence>
<keyword evidence="2" id="KW-0813">Transport</keyword>
<sequence length="274" mass="28302">MRLKLDARARRWLRRLPVINIYSVAELALMAGLAVQVSRLIWTLATPVSPLGEWRPAGVVLPGPAASILAGFDPFFRLGAPAGQPAAVTSLQLTLFGIRLDEATGRGSAILAGPDGVQQSVGVGEEVQPGVRLKAVAFDHVTLDRGGTTEDLFLDQSAAPPPPPGAPAGIPGAPPAAPGVPVARLRQEIGFIPRIDGGRVSGLTVRAQGSGEVFRNAGLRDGDVVTSIAGRPVSGPGDLDRVAIEFADGGAIPIIVERGQNTLPLSITVARSNP</sequence>
<dbReference type="Pfam" id="PF11356">
    <property type="entry name" value="T2SSC"/>
    <property type="match status" value="1"/>
</dbReference>
<keyword evidence="8 9" id="KW-0472">Membrane</keyword>
<comment type="subcellular location">
    <subcellularLocation>
        <location evidence="1">Cell inner membrane</location>
    </subcellularLocation>
</comment>
<dbReference type="Gene3D" id="2.30.42.10">
    <property type="match status" value="1"/>
</dbReference>
<keyword evidence="7 9" id="KW-1133">Transmembrane helix</keyword>
<evidence type="ECO:0000256" key="1">
    <source>
        <dbReference type="ARBA" id="ARBA00004533"/>
    </source>
</evidence>
<evidence type="ECO:0000259" key="10">
    <source>
        <dbReference type="Pfam" id="PF11356"/>
    </source>
</evidence>
<dbReference type="InterPro" id="IPR036034">
    <property type="entry name" value="PDZ_sf"/>
</dbReference>
<organism evidence="11 12">
    <name type="scientific">Sphingomonas rubra</name>
    <dbReference type="NCBI Taxonomy" id="634430"/>
    <lineage>
        <taxon>Bacteria</taxon>
        <taxon>Pseudomonadati</taxon>
        <taxon>Pseudomonadota</taxon>
        <taxon>Alphaproteobacteria</taxon>
        <taxon>Sphingomonadales</taxon>
        <taxon>Sphingomonadaceae</taxon>
        <taxon>Sphingomonas</taxon>
    </lineage>
</organism>
<evidence type="ECO:0000256" key="9">
    <source>
        <dbReference type="SAM" id="Phobius"/>
    </source>
</evidence>
<dbReference type="InterPro" id="IPR024961">
    <property type="entry name" value="T2SS_GspC_N"/>
</dbReference>
<evidence type="ECO:0000256" key="2">
    <source>
        <dbReference type="ARBA" id="ARBA00022448"/>
    </source>
</evidence>
<reference evidence="11 12" key="1">
    <citation type="submission" date="2016-10" db="EMBL/GenBank/DDBJ databases">
        <authorList>
            <person name="de Groot N.N."/>
        </authorList>
    </citation>
    <scope>NUCLEOTIDE SEQUENCE [LARGE SCALE GENOMIC DNA]</scope>
    <source>
        <strain evidence="11 12">CGMCC 1.9113</strain>
    </source>
</reference>
<keyword evidence="5 9" id="KW-0812">Transmembrane</keyword>
<dbReference type="AlphaFoldDB" id="A0A1I5SUG9"/>
<dbReference type="RefSeq" id="WP_093333337.1">
    <property type="nucleotide sequence ID" value="NZ_FOXP01000006.1"/>
</dbReference>
<dbReference type="EMBL" id="FOXP01000006">
    <property type="protein sequence ID" value="SFP74261.1"/>
    <property type="molecule type" value="Genomic_DNA"/>
</dbReference>
<dbReference type="GO" id="GO:0005886">
    <property type="term" value="C:plasma membrane"/>
    <property type="evidence" value="ECO:0007669"/>
    <property type="project" value="UniProtKB-SubCell"/>
</dbReference>
<dbReference type="SUPFAM" id="SSF50156">
    <property type="entry name" value="PDZ domain-like"/>
    <property type="match status" value="1"/>
</dbReference>
<keyword evidence="6" id="KW-0653">Protein transport</keyword>
<evidence type="ECO:0000256" key="6">
    <source>
        <dbReference type="ARBA" id="ARBA00022927"/>
    </source>
</evidence>
<feature type="domain" description="Type II secretion system protein GspC N-terminal" evidence="10">
    <location>
        <begin position="29"/>
        <end position="154"/>
    </location>
</feature>
<protein>
    <submittedName>
        <fullName evidence="11">General secretion pathway protein C</fullName>
    </submittedName>
</protein>
<dbReference type="OrthoDB" id="9812912at2"/>
<gene>
    <name evidence="11" type="ORF">SAMN04488241_106148</name>
</gene>
<proteinExistence type="predicted"/>
<keyword evidence="12" id="KW-1185">Reference proteome</keyword>
<evidence type="ECO:0000313" key="12">
    <source>
        <dbReference type="Proteomes" id="UP000199586"/>
    </source>
</evidence>